<organism evidence="1">
    <name type="scientific">Siphoviridae sp. ctnks32</name>
    <dbReference type="NCBI Taxonomy" id="2826457"/>
    <lineage>
        <taxon>Viruses</taxon>
        <taxon>Duplodnaviria</taxon>
        <taxon>Heunggongvirae</taxon>
        <taxon>Uroviricota</taxon>
        <taxon>Caudoviricetes</taxon>
    </lineage>
</organism>
<dbReference type="EMBL" id="BK015039">
    <property type="protein sequence ID" value="DAD88333.1"/>
    <property type="molecule type" value="Genomic_DNA"/>
</dbReference>
<proteinExistence type="predicted"/>
<accession>A0A8S5N0Z2</accession>
<protein>
    <submittedName>
        <fullName evidence="1">Uncharacterized protein</fullName>
    </submittedName>
</protein>
<sequence>MYPNLTYFGIVPPCVRVMQSQPFEVMNDGKGDTVFCCL</sequence>
<name>A0A8S5N0Z2_9CAUD</name>
<reference evidence="1" key="1">
    <citation type="journal article" date="2021" name="Proc. Natl. Acad. Sci. U.S.A.">
        <title>A Catalog of Tens of Thousands of Viruses from Human Metagenomes Reveals Hidden Associations with Chronic Diseases.</title>
        <authorList>
            <person name="Tisza M.J."/>
            <person name="Buck C.B."/>
        </authorList>
    </citation>
    <scope>NUCLEOTIDE SEQUENCE</scope>
    <source>
        <strain evidence="1">Ctnks32</strain>
    </source>
</reference>
<evidence type="ECO:0000313" key="1">
    <source>
        <dbReference type="EMBL" id="DAD88333.1"/>
    </source>
</evidence>